<dbReference type="EMBL" id="CP042999">
    <property type="protein sequence ID" value="QEH39308.1"/>
    <property type="molecule type" value="Genomic_DNA"/>
</dbReference>
<dbReference type="AlphaFoldDB" id="A0A5B9WFB1"/>
<accession>A0A5B9WFB1</accession>
<evidence type="ECO:0000313" key="1">
    <source>
        <dbReference type="EMBL" id="QEH39308.1"/>
    </source>
</evidence>
<gene>
    <name evidence="1" type="ORF">OJF2_79230</name>
</gene>
<sequence>MPHPASAAEYPCIVCGESYAATARIEAEPALYKLLNQQEGTPINVSLCVQHAVEPDVAGIIIALVAGVKEGTIEMVQPSA</sequence>
<protein>
    <submittedName>
        <fullName evidence="1">Uncharacterized protein</fullName>
    </submittedName>
</protein>
<proteinExistence type="predicted"/>
<name>A0A5B9WFB1_9BACT</name>
<geneLocation type="plasmid" evidence="2">
    <name>pojf2_2</name>
</geneLocation>
<dbReference type="KEGG" id="agv:OJF2_79230"/>
<keyword evidence="2" id="KW-1185">Reference proteome</keyword>
<keyword evidence="1" id="KW-0614">Plasmid</keyword>
<dbReference type="Proteomes" id="UP000324233">
    <property type="component" value="Plasmid pOJF2_2"/>
</dbReference>
<evidence type="ECO:0000313" key="2">
    <source>
        <dbReference type="Proteomes" id="UP000324233"/>
    </source>
</evidence>
<reference evidence="1 2" key="1">
    <citation type="submission" date="2019-08" db="EMBL/GenBank/DDBJ databases">
        <title>Deep-cultivation of Planctomycetes and their phenomic and genomic characterization uncovers novel biology.</title>
        <authorList>
            <person name="Wiegand S."/>
            <person name="Jogler M."/>
            <person name="Boedeker C."/>
            <person name="Pinto D."/>
            <person name="Vollmers J."/>
            <person name="Rivas-Marin E."/>
            <person name="Kohn T."/>
            <person name="Peeters S.H."/>
            <person name="Heuer A."/>
            <person name="Rast P."/>
            <person name="Oberbeckmann S."/>
            <person name="Bunk B."/>
            <person name="Jeske O."/>
            <person name="Meyerdierks A."/>
            <person name="Storesund J.E."/>
            <person name="Kallscheuer N."/>
            <person name="Luecker S."/>
            <person name="Lage O.M."/>
            <person name="Pohl T."/>
            <person name="Merkel B.J."/>
            <person name="Hornburger P."/>
            <person name="Mueller R.-W."/>
            <person name="Bruemmer F."/>
            <person name="Labrenz M."/>
            <person name="Spormann A.M."/>
            <person name="Op den Camp H."/>
            <person name="Overmann J."/>
            <person name="Amann R."/>
            <person name="Jetten M.S.M."/>
            <person name="Mascher T."/>
            <person name="Medema M.H."/>
            <person name="Devos D.P."/>
            <person name="Kaster A.-K."/>
            <person name="Ovreas L."/>
            <person name="Rohde M."/>
            <person name="Galperin M.Y."/>
            <person name="Jogler C."/>
        </authorList>
    </citation>
    <scope>NUCLEOTIDE SEQUENCE [LARGE SCALE GENOMIC DNA]</scope>
    <source>
        <strain evidence="1 2">OJF2</strain>
        <plasmid evidence="2">pojf2_2</plasmid>
    </source>
</reference>
<organism evidence="1 2">
    <name type="scientific">Aquisphaera giovannonii</name>
    <dbReference type="NCBI Taxonomy" id="406548"/>
    <lineage>
        <taxon>Bacteria</taxon>
        <taxon>Pseudomonadati</taxon>
        <taxon>Planctomycetota</taxon>
        <taxon>Planctomycetia</taxon>
        <taxon>Isosphaerales</taxon>
        <taxon>Isosphaeraceae</taxon>
        <taxon>Aquisphaera</taxon>
    </lineage>
</organism>
<dbReference type="RefSeq" id="WP_148599198.1">
    <property type="nucleotide sequence ID" value="NZ_CP042999.1"/>
</dbReference>